<keyword evidence="2 11" id="KW-0813">Transport</keyword>
<evidence type="ECO:0000256" key="9">
    <source>
        <dbReference type="ARBA" id="ARBA00023136"/>
    </source>
</evidence>
<dbReference type="Gene3D" id="2.40.170.20">
    <property type="entry name" value="TonB-dependent receptor, beta-barrel domain"/>
    <property type="match status" value="1"/>
</dbReference>
<reference evidence="16" key="1">
    <citation type="submission" date="2023-06" db="EMBL/GenBank/DDBJ databases">
        <title>Genomic of Agaribacillus aureum.</title>
        <authorList>
            <person name="Wang G."/>
        </authorList>
    </citation>
    <scope>NUCLEOTIDE SEQUENCE</scope>
    <source>
        <strain evidence="16">BMA12</strain>
    </source>
</reference>
<evidence type="ECO:0000259" key="15">
    <source>
        <dbReference type="Pfam" id="PF07715"/>
    </source>
</evidence>
<keyword evidence="9 11" id="KW-0472">Membrane</keyword>
<evidence type="ECO:0000256" key="7">
    <source>
        <dbReference type="ARBA" id="ARBA00023065"/>
    </source>
</evidence>
<dbReference type="Pfam" id="PF07715">
    <property type="entry name" value="Plug"/>
    <property type="match status" value="1"/>
</dbReference>
<evidence type="ECO:0000313" key="16">
    <source>
        <dbReference type="EMBL" id="MDN5217307.1"/>
    </source>
</evidence>
<dbReference type="PROSITE" id="PS52016">
    <property type="entry name" value="TONB_DEPENDENT_REC_3"/>
    <property type="match status" value="1"/>
</dbReference>
<comment type="similarity">
    <text evidence="11 12">Belongs to the TonB-dependent receptor family.</text>
</comment>
<sequence>MKKLFTLTFLCLMIGLTAVGQYQLSGKITNYSGEALPGATVQILNTFKGAVADVEGNFSIDDIKPGSHFIQVNFVGFQAIQKKVEVIDNLKMDFKLSGTVTELNQIIVTANKQLQNIQKTPIAMTALQSKQIEQLQINELVELNRVAANFKSYDDGGGSFQTLASRGIYSIDVTPAVGLYVDDVPFFNVIGFPTLFSDIERIEVLKGPQGTLYGRNALAGAINIITKRPTNTTNGYVRFGYGNLNQLNTSAGLSFPLVREKIYARVHGSFTRRDGYVNNLALDTDNLLGRETFSGGARLSFFPTERLQLTLHTNVEDRDVHAYALVGGFNFSGIRLDSMKENHPYEVNFDRQGKYRTRTNNSALKVKYDLPKITINSITALQIYKNDRDNDDFDFTPFDVQYVSGGNREQTTISQELRFNSSVKSKFKWIGGLYFYHVTSEDNSPVVNGTMSGNSVGEYMQITASETEQTGVSFFGQVDYQLTEKWGLLAGLRFETEKSELAVSRDHFQNGEPFEAPDNILITGSGPVPSPILNAQFSADERFEAVSPKIGATFKPSDRVFLFGHVTRGYRPGGLNSFVDNADDAKYNPEFSWNYEIGLKTSLLDNRLRANLTGFIISWRDQQLFTVIDINSFLFGVDNLGKSKSRGLELETEWVPVKGLSLIANIGYLSTEITDFEVIGFSGDLINNNGNRQGYSPEWNGNFAVNYDWQLNPSTTLFFSLDYTFQSEMFFDPENTVRQDAYGLLNGRAGVSYKRFELSLWGKNIADKVYYSYGYGIGGAAGFASYGLPQTYGFTSAIKF</sequence>
<organism evidence="16 17">
    <name type="scientific">Agaribacillus aureus</name>
    <dbReference type="NCBI Taxonomy" id="3051825"/>
    <lineage>
        <taxon>Bacteria</taxon>
        <taxon>Pseudomonadati</taxon>
        <taxon>Bacteroidota</taxon>
        <taxon>Cytophagia</taxon>
        <taxon>Cytophagales</taxon>
        <taxon>Splendidivirgaceae</taxon>
        <taxon>Agaribacillus</taxon>
    </lineage>
</organism>
<evidence type="ECO:0000256" key="4">
    <source>
        <dbReference type="ARBA" id="ARBA00022496"/>
    </source>
</evidence>
<feature type="domain" description="TonB-dependent receptor plug" evidence="15">
    <location>
        <begin position="117"/>
        <end position="221"/>
    </location>
</feature>
<keyword evidence="5 11" id="KW-0812">Transmembrane</keyword>
<keyword evidence="6" id="KW-0408">Iron</keyword>
<gene>
    <name evidence="16" type="ORF">QQ020_34860</name>
</gene>
<evidence type="ECO:0000313" key="17">
    <source>
        <dbReference type="Proteomes" id="UP001172083"/>
    </source>
</evidence>
<dbReference type="Pfam" id="PF13715">
    <property type="entry name" value="CarbopepD_reg_2"/>
    <property type="match status" value="1"/>
</dbReference>
<comment type="subcellular location">
    <subcellularLocation>
        <location evidence="1 11">Cell outer membrane</location>
        <topology evidence="1 11">Multi-pass membrane protein</topology>
    </subcellularLocation>
</comment>
<dbReference type="EMBL" id="JAUJEB010000015">
    <property type="protein sequence ID" value="MDN5217307.1"/>
    <property type="molecule type" value="Genomic_DNA"/>
</dbReference>
<dbReference type="InterPro" id="IPR039426">
    <property type="entry name" value="TonB-dep_rcpt-like"/>
</dbReference>
<evidence type="ECO:0000256" key="8">
    <source>
        <dbReference type="ARBA" id="ARBA00023077"/>
    </source>
</evidence>
<dbReference type="InterPro" id="IPR000531">
    <property type="entry name" value="Beta-barrel_TonB"/>
</dbReference>
<accession>A0ABT8LK57</accession>
<dbReference type="RefSeq" id="WP_346762644.1">
    <property type="nucleotide sequence ID" value="NZ_JAUJEB010000015.1"/>
</dbReference>
<dbReference type="InterPro" id="IPR036942">
    <property type="entry name" value="Beta-barrel_TonB_sf"/>
</dbReference>
<comment type="caution">
    <text evidence="16">The sequence shown here is derived from an EMBL/GenBank/DDBJ whole genome shotgun (WGS) entry which is preliminary data.</text>
</comment>
<dbReference type="InterPro" id="IPR008969">
    <property type="entry name" value="CarboxyPept-like_regulatory"/>
</dbReference>
<protein>
    <submittedName>
        <fullName evidence="16">TonB-dependent receptor</fullName>
    </submittedName>
</protein>
<proteinExistence type="inferred from homology"/>
<feature type="domain" description="TonB-dependent receptor-like beta-barrel" evidence="14">
    <location>
        <begin position="348"/>
        <end position="765"/>
    </location>
</feature>
<evidence type="ECO:0000256" key="5">
    <source>
        <dbReference type="ARBA" id="ARBA00022692"/>
    </source>
</evidence>
<dbReference type="PANTHER" id="PTHR32552:SF81">
    <property type="entry name" value="TONB-DEPENDENT OUTER MEMBRANE RECEPTOR"/>
    <property type="match status" value="1"/>
</dbReference>
<dbReference type="SUPFAM" id="SSF49464">
    <property type="entry name" value="Carboxypeptidase regulatory domain-like"/>
    <property type="match status" value="1"/>
</dbReference>
<feature type="signal peptide" evidence="13">
    <location>
        <begin position="1"/>
        <end position="18"/>
    </location>
</feature>
<keyword evidence="4" id="KW-0410">Iron transport</keyword>
<keyword evidence="3 11" id="KW-1134">Transmembrane beta strand</keyword>
<evidence type="ECO:0000256" key="2">
    <source>
        <dbReference type="ARBA" id="ARBA00022448"/>
    </source>
</evidence>
<evidence type="ECO:0000259" key="14">
    <source>
        <dbReference type="Pfam" id="PF00593"/>
    </source>
</evidence>
<evidence type="ECO:0000256" key="3">
    <source>
        <dbReference type="ARBA" id="ARBA00022452"/>
    </source>
</evidence>
<dbReference type="SUPFAM" id="SSF56935">
    <property type="entry name" value="Porins"/>
    <property type="match status" value="1"/>
</dbReference>
<evidence type="ECO:0000256" key="13">
    <source>
        <dbReference type="SAM" id="SignalP"/>
    </source>
</evidence>
<keyword evidence="8 12" id="KW-0798">TonB box</keyword>
<name>A0ABT8LK57_9BACT</name>
<evidence type="ECO:0000256" key="10">
    <source>
        <dbReference type="ARBA" id="ARBA00023237"/>
    </source>
</evidence>
<evidence type="ECO:0000256" key="6">
    <source>
        <dbReference type="ARBA" id="ARBA00023004"/>
    </source>
</evidence>
<feature type="chain" id="PRO_5047020953" evidence="13">
    <location>
        <begin position="19"/>
        <end position="800"/>
    </location>
</feature>
<keyword evidence="10 11" id="KW-0998">Cell outer membrane</keyword>
<evidence type="ECO:0000256" key="1">
    <source>
        <dbReference type="ARBA" id="ARBA00004571"/>
    </source>
</evidence>
<dbReference type="Pfam" id="PF00593">
    <property type="entry name" value="TonB_dep_Rec_b-barrel"/>
    <property type="match status" value="1"/>
</dbReference>
<dbReference type="InterPro" id="IPR012910">
    <property type="entry name" value="Plug_dom"/>
</dbReference>
<dbReference type="PANTHER" id="PTHR32552">
    <property type="entry name" value="FERRICHROME IRON RECEPTOR-RELATED"/>
    <property type="match status" value="1"/>
</dbReference>
<keyword evidence="13" id="KW-0732">Signal</keyword>
<evidence type="ECO:0000256" key="11">
    <source>
        <dbReference type="PROSITE-ProRule" id="PRU01360"/>
    </source>
</evidence>
<keyword evidence="17" id="KW-1185">Reference proteome</keyword>
<evidence type="ECO:0000256" key="12">
    <source>
        <dbReference type="RuleBase" id="RU003357"/>
    </source>
</evidence>
<keyword evidence="7" id="KW-0406">Ion transport</keyword>
<dbReference type="Gene3D" id="2.60.40.1120">
    <property type="entry name" value="Carboxypeptidase-like, regulatory domain"/>
    <property type="match status" value="1"/>
</dbReference>
<dbReference type="Proteomes" id="UP001172083">
    <property type="component" value="Unassembled WGS sequence"/>
</dbReference>
<keyword evidence="16" id="KW-0675">Receptor</keyword>